<gene>
    <name evidence="2" type="ORF">BSZ36_08365</name>
</gene>
<dbReference type="AlphaFoldDB" id="A0A259U3S0"/>
<organism evidence="2 3">
    <name type="scientific">Rubricoccus marinus</name>
    <dbReference type="NCBI Taxonomy" id="716817"/>
    <lineage>
        <taxon>Bacteria</taxon>
        <taxon>Pseudomonadati</taxon>
        <taxon>Rhodothermota</taxon>
        <taxon>Rhodothermia</taxon>
        <taxon>Rhodothermales</taxon>
        <taxon>Rubricoccaceae</taxon>
        <taxon>Rubricoccus</taxon>
    </lineage>
</organism>
<proteinExistence type="predicted"/>
<evidence type="ECO:0000313" key="3">
    <source>
        <dbReference type="Proteomes" id="UP000216446"/>
    </source>
</evidence>
<dbReference type="Pfam" id="PF17116">
    <property type="entry name" value="T9SS_plug_1st"/>
    <property type="match status" value="1"/>
</dbReference>
<name>A0A259U3S0_9BACT</name>
<comment type="caution">
    <text evidence="2">The sequence shown here is derived from an EMBL/GenBank/DDBJ whole genome shotgun (WGS) entry which is preliminary data.</text>
</comment>
<accession>A0A259U3S0</accession>
<reference evidence="2 3" key="1">
    <citation type="submission" date="2016-11" db="EMBL/GenBank/DDBJ databases">
        <title>Study of marine rhodopsin-containing bacteria.</title>
        <authorList>
            <person name="Yoshizawa S."/>
            <person name="Kumagai Y."/>
            <person name="Kogure K."/>
        </authorList>
    </citation>
    <scope>NUCLEOTIDE SEQUENCE [LARGE SCALE GENOMIC DNA]</scope>
    <source>
        <strain evidence="2 3">SG-29</strain>
    </source>
</reference>
<dbReference type="InterPro" id="IPR031345">
    <property type="entry name" value="T9SS_Plug_N"/>
</dbReference>
<evidence type="ECO:0000259" key="1">
    <source>
        <dbReference type="Pfam" id="PF17116"/>
    </source>
</evidence>
<dbReference type="EMBL" id="MQWB01000001">
    <property type="protein sequence ID" value="OZC04659.1"/>
    <property type="molecule type" value="Genomic_DNA"/>
</dbReference>
<dbReference type="Proteomes" id="UP000216446">
    <property type="component" value="Unassembled WGS sequence"/>
</dbReference>
<sequence length="387" mass="42593">MATDARIGTLQLYQTGDEVSMPILSLREPRTLTLEFDILDDLGPRSLDIEFRRIDREGGTDLLPTEYLTAFDRDDILDAEPSGATGIPYTHYSYSFPNASIGFKLGGEYALRVSESGGAALFEMPFFVSEDLVRTELLLGTRLAETGAVGDAIQPAARLTPQGSLSREDAFRFTVCFARNGNVRALRCAPEPSLAEQAIYGFYLPRAQAFPPAEPLYALDLGGLNINEEVRELNVGTIPPEAVLEVDQAAFGGEFLDPGLLTAAEIDGAFFDAGRPDSDGEYVETLFRYEPQTRSPVTGPVYLQGVFTSGAAPARTRMTWVPEFNRYEGTFLVKQGRYAYQYAAPRATPRQRPIALGQPTVFTAFVFFEDLTRFTQRLVGVESVVAR</sequence>
<protein>
    <recommendedName>
        <fullName evidence="1">Type 9 secretion system plug protein N-terminal domain-containing protein</fullName>
    </recommendedName>
</protein>
<dbReference type="InParanoid" id="A0A259U3S0"/>
<feature type="domain" description="Type 9 secretion system plug protein N-terminal" evidence="1">
    <location>
        <begin position="7"/>
        <end position="128"/>
    </location>
</feature>
<evidence type="ECO:0000313" key="2">
    <source>
        <dbReference type="EMBL" id="OZC04659.1"/>
    </source>
</evidence>
<keyword evidence="3" id="KW-1185">Reference proteome</keyword>